<organism evidence="1 2">
    <name type="scientific">Brachionus plicatilis</name>
    <name type="common">Marine rotifer</name>
    <name type="synonym">Brachionus muelleri</name>
    <dbReference type="NCBI Taxonomy" id="10195"/>
    <lineage>
        <taxon>Eukaryota</taxon>
        <taxon>Metazoa</taxon>
        <taxon>Spiralia</taxon>
        <taxon>Gnathifera</taxon>
        <taxon>Rotifera</taxon>
        <taxon>Eurotatoria</taxon>
        <taxon>Monogononta</taxon>
        <taxon>Pseudotrocha</taxon>
        <taxon>Ploima</taxon>
        <taxon>Brachionidae</taxon>
        <taxon>Brachionus</taxon>
    </lineage>
</organism>
<protein>
    <submittedName>
        <fullName evidence="1">Uncharacterized protein</fullName>
    </submittedName>
</protein>
<dbReference type="Proteomes" id="UP000276133">
    <property type="component" value="Unassembled WGS sequence"/>
</dbReference>
<name>A0A3M7R7U3_BRAPC</name>
<keyword evidence="2" id="KW-1185">Reference proteome</keyword>
<sequence length="139" mass="16723">MAQNFSNIFQLINRINSFLTILNLFHFIYLDDNPFLAKGLLWCNHGIFIKYYLNKSWALLYKNFIKKLPILIKKYFKSIKIFFFENPKELVIPVFIKQKFNENILFSISNKSHFEKCYAYFSYNLSLCERLSEISGEIF</sequence>
<gene>
    <name evidence="1" type="ORF">BpHYR1_016530</name>
</gene>
<dbReference type="EMBL" id="REGN01004039">
    <property type="protein sequence ID" value="RNA19484.1"/>
    <property type="molecule type" value="Genomic_DNA"/>
</dbReference>
<dbReference type="AlphaFoldDB" id="A0A3M7R7U3"/>
<evidence type="ECO:0000313" key="2">
    <source>
        <dbReference type="Proteomes" id="UP000276133"/>
    </source>
</evidence>
<comment type="caution">
    <text evidence="1">The sequence shown here is derived from an EMBL/GenBank/DDBJ whole genome shotgun (WGS) entry which is preliminary data.</text>
</comment>
<reference evidence="1 2" key="1">
    <citation type="journal article" date="2018" name="Sci. Rep.">
        <title>Genomic signatures of local adaptation to the degree of environmental predictability in rotifers.</title>
        <authorList>
            <person name="Franch-Gras L."/>
            <person name="Hahn C."/>
            <person name="Garcia-Roger E.M."/>
            <person name="Carmona M.J."/>
            <person name="Serra M."/>
            <person name="Gomez A."/>
        </authorList>
    </citation>
    <scope>NUCLEOTIDE SEQUENCE [LARGE SCALE GENOMIC DNA]</scope>
    <source>
        <strain evidence="1">HYR1</strain>
    </source>
</reference>
<accession>A0A3M7R7U3</accession>
<evidence type="ECO:0000313" key="1">
    <source>
        <dbReference type="EMBL" id="RNA19484.1"/>
    </source>
</evidence>
<proteinExistence type="predicted"/>